<dbReference type="PANTHER" id="PTHR30244">
    <property type="entry name" value="TRANSAMINASE"/>
    <property type="match status" value="1"/>
</dbReference>
<accession>A0A382PQ68</accession>
<evidence type="ECO:0000313" key="1">
    <source>
        <dbReference type="EMBL" id="SVC74987.1"/>
    </source>
</evidence>
<dbReference type="AlphaFoldDB" id="A0A382PQ68"/>
<reference evidence="1" key="1">
    <citation type="submission" date="2018-05" db="EMBL/GenBank/DDBJ databases">
        <authorList>
            <person name="Lanie J.A."/>
            <person name="Ng W.-L."/>
            <person name="Kazmierczak K.M."/>
            <person name="Andrzejewski T.M."/>
            <person name="Davidsen T.M."/>
            <person name="Wayne K.J."/>
            <person name="Tettelin H."/>
            <person name="Glass J.I."/>
            <person name="Rusch D."/>
            <person name="Podicherti R."/>
            <person name="Tsui H.-C.T."/>
            <person name="Winkler M.E."/>
        </authorList>
    </citation>
    <scope>NUCLEOTIDE SEQUENCE</scope>
</reference>
<dbReference type="EMBL" id="UINC01108696">
    <property type="protein sequence ID" value="SVC74987.1"/>
    <property type="molecule type" value="Genomic_DNA"/>
</dbReference>
<dbReference type="InterPro" id="IPR000653">
    <property type="entry name" value="DegT/StrS_aminotransferase"/>
</dbReference>
<protein>
    <recommendedName>
        <fullName evidence="2">DegT/DnrJ/EryC1/StrS aminotransferase family protein</fullName>
    </recommendedName>
</protein>
<dbReference type="Pfam" id="PF01041">
    <property type="entry name" value="DegT_DnrJ_EryC1"/>
    <property type="match status" value="1"/>
</dbReference>
<dbReference type="InterPro" id="IPR015424">
    <property type="entry name" value="PyrdxlP-dep_Trfase"/>
</dbReference>
<name>A0A382PQ68_9ZZZZ</name>
<dbReference type="GO" id="GO:0008483">
    <property type="term" value="F:transaminase activity"/>
    <property type="evidence" value="ECO:0007669"/>
    <property type="project" value="TreeGrafter"/>
</dbReference>
<dbReference type="InterPro" id="IPR015421">
    <property type="entry name" value="PyrdxlP-dep_Trfase_major"/>
</dbReference>
<gene>
    <name evidence="1" type="ORF">METZ01_LOCUS327841</name>
</gene>
<sequence>MKIPFHKPHINQKELDSITDTIQTGWLTMGPKTLEFEKAFKNYIGSDYAVSVNSATAALHLTLNALGIKENDEVIIPANTFISTAEAVIYVGA</sequence>
<dbReference type="GO" id="GO:0000271">
    <property type="term" value="P:polysaccharide biosynthetic process"/>
    <property type="evidence" value="ECO:0007669"/>
    <property type="project" value="TreeGrafter"/>
</dbReference>
<evidence type="ECO:0008006" key="2">
    <source>
        <dbReference type="Google" id="ProtNLM"/>
    </source>
</evidence>
<dbReference type="PANTHER" id="PTHR30244:SF34">
    <property type="entry name" value="DTDP-4-AMINO-4,6-DIDEOXYGALACTOSE TRANSAMINASE"/>
    <property type="match status" value="1"/>
</dbReference>
<proteinExistence type="predicted"/>
<organism evidence="1">
    <name type="scientific">marine metagenome</name>
    <dbReference type="NCBI Taxonomy" id="408172"/>
    <lineage>
        <taxon>unclassified sequences</taxon>
        <taxon>metagenomes</taxon>
        <taxon>ecological metagenomes</taxon>
    </lineage>
</organism>
<dbReference type="Gene3D" id="3.40.640.10">
    <property type="entry name" value="Type I PLP-dependent aspartate aminotransferase-like (Major domain)"/>
    <property type="match status" value="1"/>
</dbReference>
<dbReference type="GO" id="GO:0030170">
    <property type="term" value="F:pyridoxal phosphate binding"/>
    <property type="evidence" value="ECO:0007669"/>
    <property type="project" value="TreeGrafter"/>
</dbReference>
<dbReference type="SUPFAM" id="SSF53383">
    <property type="entry name" value="PLP-dependent transferases"/>
    <property type="match status" value="1"/>
</dbReference>
<feature type="non-terminal residue" evidence="1">
    <location>
        <position position="93"/>
    </location>
</feature>